<protein>
    <submittedName>
        <fullName evidence="2">Uncharacterized protein</fullName>
    </submittedName>
</protein>
<feature type="region of interest" description="Disordered" evidence="1">
    <location>
        <begin position="81"/>
        <end position="104"/>
    </location>
</feature>
<gene>
    <name evidence="2" type="ORF">EV421DRAFT_1906321</name>
</gene>
<dbReference type="SUPFAM" id="SSF51735">
    <property type="entry name" value="NAD(P)-binding Rossmann-fold domains"/>
    <property type="match status" value="1"/>
</dbReference>
<dbReference type="InterPro" id="IPR036291">
    <property type="entry name" value="NAD(P)-bd_dom_sf"/>
</dbReference>
<dbReference type="Proteomes" id="UP001175226">
    <property type="component" value="Unassembled WGS sequence"/>
</dbReference>
<dbReference type="Gene3D" id="3.40.50.720">
    <property type="entry name" value="NAD(P)-binding Rossmann-like Domain"/>
    <property type="match status" value="1"/>
</dbReference>
<comment type="caution">
    <text evidence="2">The sequence shown here is derived from an EMBL/GenBank/DDBJ whole genome shotgun (WGS) entry which is preliminary data.</text>
</comment>
<proteinExistence type="predicted"/>
<evidence type="ECO:0000256" key="1">
    <source>
        <dbReference type="SAM" id="MobiDB-lite"/>
    </source>
</evidence>
<evidence type="ECO:0000313" key="2">
    <source>
        <dbReference type="EMBL" id="KAK0438985.1"/>
    </source>
</evidence>
<reference evidence="2" key="1">
    <citation type="submission" date="2023-06" db="EMBL/GenBank/DDBJ databases">
        <authorList>
            <consortium name="Lawrence Berkeley National Laboratory"/>
            <person name="Ahrendt S."/>
            <person name="Sahu N."/>
            <person name="Indic B."/>
            <person name="Wong-Bajracharya J."/>
            <person name="Merenyi Z."/>
            <person name="Ke H.-M."/>
            <person name="Monk M."/>
            <person name="Kocsube S."/>
            <person name="Drula E."/>
            <person name="Lipzen A."/>
            <person name="Balint B."/>
            <person name="Henrissat B."/>
            <person name="Andreopoulos B."/>
            <person name="Martin F.M."/>
            <person name="Harder C.B."/>
            <person name="Rigling D."/>
            <person name="Ford K.L."/>
            <person name="Foster G.D."/>
            <person name="Pangilinan J."/>
            <person name="Papanicolaou A."/>
            <person name="Barry K."/>
            <person name="LaButti K."/>
            <person name="Viragh M."/>
            <person name="Koriabine M."/>
            <person name="Yan M."/>
            <person name="Riley R."/>
            <person name="Champramary S."/>
            <person name="Plett K.L."/>
            <person name="Tsai I.J."/>
            <person name="Slot J."/>
            <person name="Sipos G."/>
            <person name="Plett J."/>
            <person name="Nagy L.G."/>
            <person name="Grigoriev I.V."/>
        </authorList>
    </citation>
    <scope>NUCLEOTIDE SEQUENCE</scope>
    <source>
        <strain evidence="2">FPL87.14</strain>
    </source>
</reference>
<dbReference type="AlphaFoldDB" id="A0AA39JA40"/>
<name>A0AA39JA40_9AGAR</name>
<sequence>MADLNMATVVSLSGRVGLVTAEERGRMFLESRLPRLIVDSDRGFVIAKVFGANGSKVYITVCRLDVLEEAAEPVAGVPGSVVPDQMDVADEESEGRGQKVPVAQ</sequence>
<dbReference type="EMBL" id="JAUEPT010000040">
    <property type="protein sequence ID" value="KAK0438985.1"/>
    <property type="molecule type" value="Genomic_DNA"/>
</dbReference>
<keyword evidence="3" id="KW-1185">Reference proteome</keyword>
<organism evidence="2 3">
    <name type="scientific">Armillaria borealis</name>
    <dbReference type="NCBI Taxonomy" id="47425"/>
    <lineage>
        <taxon>Eukaryota</taxon>
        <taxon>Fungi</taxon>
        <taxon>Dikarya</taxon>
        <taxon>Basidiomycota</taxon>
        <taxon>Agaricomycotina</taxon>
        <taxon>Agaricomycetes</taxon>
        <taxon>Agaricomycetidae</taxon>
        <taxon>Agaricales</taxon>
        <taxon>Marasmiineae</taxon>
        <taxon>Physalacriaceae</taxon>
        <taxon>Armillaria</taxon>
    </lineage>
</organism>
<accession>A0AA39JA40</accession>
<evidence type="ECO:0000313" key="3">
    <source>
        <dbReference type="Proteomes" id="UP001175226"/>
    </source>
</evidence>